<dbReference type="InterPro" id="IPR036259">
    <property type="entry name" value="MFS_trans_sf"/>
</dbReference>
<evidence type="ECO:0000259" key="8">
    <source>
        <dbReference type="PROSITE" id="PS50850"/>
    </source>
</evidence>
<feature type="transmembrane region" description="Helical" evidence="7">
    <location>
        <begin position="179"/>
        <end position="197"/>
    </location>
</feature>
<dbReference type="GO" id="GO:0022857">
    <property type="term" value="F:transmembrane transporter activity"/>
    <property type="evidence" value="ECO:0007669"/>
    <property type="project" value="InterPro"/>
</dbReference>
<gene>
    <name evidence="9" type="ORF">G4P54_14140</name>
</gene>
<protein>
    <submittedName>
        <fullName evidence="9">MFS transporter</fullName>
    </submittedName>
</protein>
<dbReference type="NCBIfam" id="TIGR00897">
    <property type="entry name" value="2A0118"/>
    <property type="match status" value="1"/>
</dbReference>
<dbReference type="Proteomes" id="UP000501914">
    <property type="component" value="Chromosome"/>
</dbReference>
<feature type="transmembrane region" description="Helical" evidence="7">
    <location>
        <begin position="294"/>
        <end position="313"/>
    </location>
</feature>
<evidence type="ECO:0000256" key="6">
    <source>
        <dbReference type="ARBA" id="ARBA00023136"/>
    </source>
</evidence>
<feature type="domain" description="Major facilitator superfamily (MFS) profile" evidence="8">
    <location>
        <begin position="19"/>
        <end position="410"/>
    </location>
</feature>
<dbReference type="CDD" id="cd17337">
    <property type="entry name" value="MFS_CsbX"/>
    <property type="match status" value="1"/>
</dbReference>
<feature type="transmembrane region" description="Helical" evidence="7">
    <location>
        <begin position="88"/>
        <end position="105"/>
    </location>
</feature>
<dbReference type="Gene3D" id="1.20.1250.20">
    <property type="entry name" value="MFS general substrate transporter like domains"/>
    <property type="match status" value="2"/>
</dbReference>
<dbReference type="Pfam" id="PF07690">
    <property type="entry name" value="MFS_1"/>
    <property type="match status" value="1"/>
</dbReference>
<feature type="transmembrane region" description="Helical" evidence="7">
    <location>
        <begin position="359"/>
        <end position="380"/>
    </location>
</feature>
<dbReference type="EMBL" id="CP048852">
    <property type="protein sequence ID" value="QIW80852.1"/>
    <property type="molecule type" value="Genomic_DNA"/>
</dbReference>
<dbReference type="PROSITE" id="PS50850">
    <property type="entry name" value="MFS"/>
    <property type="match status" value="1"/>
</dbReference>
<feature type="transmembrane region" description="Helical" evidence="7">
    <location>
        <begin position="21"/>
        <end position="41"/>
    </location>
</feature>
<reference evidence="9 10" key="1">
    <citation type="submission" date="2020-02" db="EMBL/GenBank/DDBJ databases">
        <title>Genome sequencing, annotation and comparative genomic analysis of Bacillus tequilensis EA-CB0015, an effective biological control agent against Pseudocercospora fijiensis in banana plants.</title>
        <authorList>
            <person name="Cuellar-Gaviria T.Z."/>
            <person name="Ju K.-S."/>
            <person name="Villegas-Escobar V."/>
        </authorList>
    </citation>
    <scope>NUCLEOTIDE SEQUENCE [LARGE SCALE GENOMIC DNA]</scope>
    <source>
        <strain evidence="9 10">EA-CB0015</strain>
    </source>
</reference>
<keyword evidence="3" id="KW-1003">Cell membrane</keyword>
<keyword evidence="4 7" id="KW-0812">Transmembrane</keyword>
<evidence type="ECO:0000313" key="10">
    <source>
        <dbReference type="Proteomes" id="UP000501914"/>
    </source>
</evidence>
<evidence type="ECO:0000256" key="4">
    <source>
        <dbReference type="ARBA" id="ARBA00022692"/>
    </source>
</evidence>
<dbReference type="GO" id="GO:0005886">
    <property type="term" value="C:plasma membrane"/>
    <property type="evidence" value="ECO:0007669"/>
    <property type="project" value="UniProtKB-SubCell"/>
</dbReference>
<feature type="transmembrane region" description="Helical" evidence="7">
    <location>
        <begin position="386"/>
        <end position="407"/>
    </location>
</feature>
<dbReference type="RefSeq" id="WP_167872995.1">
    <property type="nucleotide sequence ID" value="NZ_CP048852.1"/>
</dbReference>
<keyword evidence="2" id="KW-0813">Transport</keyword>
<dbReference type="AlphaFoldDB" id="A0A6H0WJW7"/>
<accession>A0A6H0WJW7</accession>
<dbReference type="SUPFAM" id="SSF103473">
    <property type="entry name" value="MFS general substrate transporter"/>
    <property type="match status" value="1"/>
</dbReference>
<sequence>MNTAHAKGNVLNKIGIPSHMVWGYIGVVIFMVGDGLEQGWLSPFLVDHGLSMQQSASLFTMYGIAVTISAWLSGTFVQTWGPRKTMTVGLLAFILGSAAFIGWAIPHMSYPALLGSYALRGLGYPLFAYSFLVWVSYSTSQKILGKAVGWFWFMFTCGLNVLGPFYSSYAVPAFGEINTLWSALLFVAAGGFLALFINKDKFTPVKKQDQPKWKELSKAFTIMFENPKVGVGGVVKTINAIGQFGFAIFLPTYLAHYGYSVSEWLQIWGTLFFVNIVFNIIFGAVGDKLGWRNTVMWFGGVGCGIFTLALYYTPQLIGHQYWVLMIIACCYGAALAGYVPLSALLPTLAPDNKGAAMSVLNLGSGLCAFIAPGIVSLFIGPLGAGGVIWIFAALYFFSAFLTQFLTVSEQSADVYKEERLVRENIQTNFEKTVKQ</sequence>
<evidence type="ECO:0000256" key="1">
    <source>
        <dbReference type="ARBA" id="ARBA00004651"/>
    </source>
</evidence>
<evidence type="ECO:0000313" key="9">
    <source>
        <dbReference type="EMBL" id="QIW80852.1"/>
    </source>
</evidence>
<dbReference type="InterPro" id="IPR020846">
    <property type="entry name" value="MFS_dom"/>
</dbReference>
<feature type="transmembrane region" description="Helical" evidence="7">
    <location>
        <begin position="238"/>
        <end position="259"/>
    </location>
</feature>
<feature type="transmembrane region" description="Helical" evidence="7">
    <location>
        <begin position="265"/>
        <end position="282"/>
    </location>
</feature>
<keyword evidence="6 7" id="KW-0472">Membrane</keyword>
<keyword evidence="5 7" id="KW-1133">Transmembrane helix</keyword>
<dbReference type="PANTHER" id="PTHR23513">
    <property type="entry name" value="INTEGRAL MEMBRANE EFFLUX PROTEIN-RELATED"/>
    <property type="match status" value="1"/>
</dbReference>
<keyword evidence="10" id="KW-1185">Reference proteome</keyword>
<feature type="transmembrane region" description="Helical" evidence="7">
    <location>
        <begin position="147"/>
        <end position="167"/>
    </location>
</feature>
<proteinExistence type="predicted"/>
<comment type="subcellular location">
    <subcellularLocation>
        <location evidence="1">Cell membrane</location>
        <topology evidence="1">Multi-pass membrane protein</topology>
    </subcellularLocation>
</comment>
<evidence type="ECO:0000256" key="5">
    <source>
        <dbReference type="ARBA" id="ARBA00022989"/>
    </source>
</evidence>
<dbReference type="InterPro" id="IPR011701">
    <property type="entry name" value="MFS"/>
</dbReference>
<organism evidence="9 10">
    <name type="scientific">Bacillus tequilensis</name>
    <dbReference type="NCBI Taxonomy" id="227866"/>
    <lineage>
        <taxon>Bacteria</taxon>
        <taxon>Bacillati</taxon>
        <taxon>Bacillota</taxon>
        <taxon>Bacilli</taxon>
        <taxon>Bacillales</taxon>
        <taxon>Bacillaceae</taxon>
        <taxon>Bacillus</taxon>
    </lineage>
</organism>
<feature type="transmembrane region" description="Helical" evidence="7">
    <location>
        <begin position="61"/>
        <end position="81"/>
    </location>
</feature>
<feature type="transmembrane region" description="Helical" evidence="7">
    <location>
        <begin position="117"/>
        <end position="135"/>
    </location>
</feature>
<name>A0A6H0WJW7_9BACI</name>
<dbReference type="KEGG" id="bteq:G4P54_14140"/>
<dbReference type="PANTHER" id="PTHR23513:SF6">
    <property type="entry name" value="MAJOR FACILITATOR SUPERFAMILY ASSOCIATED DOMAIN-CONTAINING PROTEIN"/>
    <property type="match status" value="1"/>
</dbReference>
<evidence type="ECO:0000256" key="2">
    <source>
        <dbReference type="ARBA" id="ARBA00022448"/>
    </source>
</evidence>
<evidence type="ECO:0000256" key="7">
    <source>
        <dbReference type="SAM" id="Phobius"/>
    </source>
</evidence>
<dbReference type="InterPro" id="IPR004748">
    <property type="entry name" value="Polyol_permease-like"/>
</dbReference>
<evidence type="ECO:0000256" key="3">
    <source>
        <dbReference type="ARBA" id="ARBA00022475"/>
    </source>
</evidence>
<feature type="transmembrane region" description="Helical" evidence="7">
    <location>
        <begin position="319"/>
        <end position="339"/>
    </location>
</feature>